<evidence type="ECO:0000256" key="7">
    <source>
        <dbReference type="ARBA" id="ARBA00023065"/>
    </source>
</evidence>
<evidence type="ECO:0000256" key="1">
    <source>
        <dbReference type="ARBA" id="ARBA00004651"/>
    </source>
</evidence>
<evidence type="ECO:0000256" key="12">
    <source>
        <dbReference type="SAM" id="Phobius"/>
    </source>
</evidence>
<keyword evidence="8 12" id="KW-0472">Membrane</keyword>
<feature type="transmembrane region" description="Helical" evidence="12">
    <location>
        <begin position="149"/>
        <end position="175"/>
    </location>
</feature>
<evidence type="ECO:0000256" key="6">
    <source>
        <dbReference type="ARBA" id="ARBA00022989"/>
    </source>
</evidence>
<protein>
    <recommendedName>
        <fullName evidence="15">Hydrogen voltage-gated channel 1</fullName>
    </recommendedName>
</protein>
<keyword evidence="14" id="KW-1185">Reference proteome</keyword>
<comment type="subcellular location">
    <subcellularLocation>
        <location evidence="1">Cell membrane</location>
        <topology evidence="1">Multi-pass membrane protein</topology>
    </subcellularLocation>
</comment>
<dbReference type="GO" id="GO:0005886">
    <property type="term" value="C:plasma membrane"/>
    <property type="evidence" value="ECO:0007669"/>
    <property type="project" value="UniProtKB-SubCell"/>
</dbReference>
<evidence type="ECO:0000256" key="10">
    <source>
        <dbReference type="SAM" id="Coils"/>
    </source>
</evidence>
<feature type="coiled-coil region" evidence="10">
    <location>
        <begin position="288"/>
        <end position="315"/>
    </location>
</feature>
<dbReference type="GeneID" id="72064180"/>
<sequence>MSDDPESSAPLLHPTSYPHPRPHSGGARHQHQHQHQHHRHAPPPPPPRDHDDNADHDGGGGEEEAGTGAQQGAGLESGGGGGGGDVVLARWRRAGRRLLDSRRKHFLVMAVVTLDVAALLANVFIQLIACEMHQRREPWVLAVTDALETVGLAFSSLFMLELAACLFSFGFRLALDQAFDSSSSSSPSSSYFLLRPLSLPPSLPPTARSTLHCQQAIMLVRPPLLTREQHLFTKTHSYLRSWFHIFDSTVILLSFAIDVSSRGLAESIGSLVVVLRLWRLAKISEEVVMGATERMELLEEHIDDLESENKHLRDLLVHASHPND</sequence>
<accession>A0A9Q8Q8V6</accession>
<evidence type="ECO:0000313" key="14">
    <source>
        <dbReference type="Proteomes" id="UP000829364"/>
    </source>
</evidence>
<feature type="transmembrane region" description="Helical" evidence="12">
    <location>
        <begin position="106"/>
        <end position="129"/>
    </location>
</feature>
<dbReference type="InterPro" id="IPR027359">
    <property type="entry name" value="Volt_channel_dom_sf"/>
</dbReference>
<reference evidence="13" key="1">
    <citation type="submission" date="2021-11" db="EMBL/GenBank/DDBJ databases">
        <title>Purpureocillium_takamizusanense_genome.</title>
        <authorList>
            <person name="Nguyen N.-H."/>
        </authorList>
    </citation>
    <scope>NUCLEOTIDE SEQUENCE</scope>
    <source>
        <strain evidence="13">PT3</strain>
    </source>
</reference>
<keyword evidence="5" id="KW-0851">Voltage-gated channel</keyword>
<evidence type="ECO:0000256" key="11">
    <source>
        <dbReference type="SAM" id="MobiDB-lite"/>
    </source>
</evidence>
<dbReference type="OrthoDB" id="427456at2759"/>
<evidence type="ECO:0000256" key="9">
    <source>
        <dbReference type="ARBA" id="ARBA00023303"/>
    </source>
</evidence>
<keyword evidence="6 12" id="KW-1133">Transmembrane helix</keyword>
<feature type="region of interest" description="Disordered" evidence="11">
    <location>
        <begin position="1"/>
        <end position="81"/>
    </location>
</feature>
<keyword evidence="9" id="KW-0407">Ion channel</keyword>
<feature type="compositionally biased region" description="Gly residues" evidence="11">
    <location>
        <begin position="69"/>
        <end position="81"/>
    </location>
</feature>
<evidence type="ECO:0008006" key="15">
    <source>
        <dbReference type="Google" id="ProtNLM"/>
    </source>
</evidence>
<keyword evidence="7" id="KW-0406">Ion transport</keyword>
<evidence type="ECO:0000256" key="3">
    <source>
        <dbReference type="ARBA" id="ARBA00022475"/>
    </source>
</evidence>
<feature type="compositionally biased region" description="Basic residues" evidence="11">
    <location>
        <begin position="20"/>
        <end position="41"/>
    </location>
</feature>
<organism evidence="13 14">
    <name type="scientific">Purpureocillium takamizusanense</name>
    <dbReference type="NCBI Taxonomy" id="2060973"/>
    <lineage>
        <taxon>Eukaryota</taxon>
        <taxon>Fungi</taxon>
        <taxon>Dikarya</taxon>
        <taxon>Ascomycota</taxon>
        <taxon>Pezizomycotina</taxon>
        <taxon>Sordariomycetes</taxon>
        <taxon>Hypocreomycetidae</taxon>
        <taxon>Hypocreales</taxon>
        <taxon>Ophiocordycipitaceae</taxon>
        <taxon>Purpureocillium</taxon>
    </lineage>
</organism>
<dbReference type="EMBL" id="CP086355">
    <property type="protein sequence ID" value="UNI15713.1"/>
    <property type="molecule type" value="Genomic_DNA"/>
</dbReference>
<keyword evidence="4 12" id="KW-0812">Transmembrane</keyword>
<dbReference type="AlphaFoldDB" id="A0A9Q8Q8V6"/>
<feature type="compositionally biased region" description="Basic and acidic residues" evidence="11">
    <location>
        <begin position="47"/>
        <end position="59"/>
    </location>
</feature>
<evidence type="ECO:0000313" key="13">
    <source>
        <dbReference type="EMBL" id="UNI15713.1"/>
    </source>
</evidence>
<evidence type="ECO:0000256" key="5">
    <source>
        <dbReference type="ARBA" id="ARBA00022882"/>
    </source>
</evidence>
<gene>
    <name evidence="13" type="ORF">JDV02_002219</name>
</gene>
<dbReference type="PANTHER" id="PTHR46480:SF1">
    <property type="entry name" value="VOLTAGE-GATED HYDROGEN CHANNEL 1"/>
    <property type="match status" value="1"/>
</dbReference>
<evidence type="ECO:0000256" key="2">
    <source>
        <dbReference type="ARBA" id="ARBA00022448"/>
    </source>
</evidence>
<dbReference type="GO" id="GO:0034702">
    <property type="term" value="C:monoatomic ion channel complex"/>
    <property type="evidence" value="ECO:0007669"/>
    <property type="project" value="UniProtKB-KW"/>
</dbReference>
<dbReference type="Gene3D" id="1.20.120.350">
    <property type="entry name" value="Voltage-gated potassium channels. Chain C"/>
    <property type="match status" value="1"/>
</dbReference>
<keyword evidence="10" id="KW-0175">Coiled coil</keyword>
<dbReference type="Proteomes" id="UP000829364">
    <property type="component" value="Chromosome 2"/>
</dbReference>
<evidence type="ECO:0000256" key="4">
    <source>
        <dbReference type="ARBA" id="ARBA00022692"/>
    </source>
</evidence>
<dbReference type="KEGG" id="ptkz:JDV02_002219"/>
<dbReference type="InterPro" id="IPR031846">
    <property type="entry name" value="Hvcn1"/>
</dbReference>
<keyword evidence="3" id="KW-1003">Cell membrane</keyword>
<evidence type="ECO:0000256" key="8">
    <source>
        <dbReference type="ARBA" id="ARBA00023136"/>
    </source>
</evidence>
<dbReference type="GO" id="GO:0030171">
    <property type="term" value="F:voltage-gated proton channel activity"/>
    <property type="evidence" value="ECO:0007669"/>
    <property type="project" value="InterPro"/>
</dbReference>
<name>A0A9Q8Q8V6_9HYPO</name>
<dbReference type="RefSeq" id="XP_047839194.1">
    <property type="nucleotide sequence ID" value="XM_047983224.1"/>
</dbReference>
<proteinExistence type="predicted"/>
<dbReference type="PANTHER" id="PTHR46480">
    <property type="entry name" value="F20B24.22"/>
    <property type="match status" value="1"/>
</dbReference>
<keyword evidence="2" id="KW-0813">Transport</keyword>